<dbReference type="PANTHER" id="PTHR43744:SF12">
    <property type="entry name" value="ABC TRANSPORTER PERMEASE PROTEIN MG189-RELATED"/>
    <property type="match status" value="1"/>
</dbReference>
<feature type="transmembrane region" description="Helical" evidence="7">
    <location>
        <begin position="153"/>
        <end position="171"/>
    </location>
</feature>
<dbReference type="AlphaFoldDB" id="A0A7C1JP42"/>
<keyword evidence="5 7" id="KW-1133">Transmembrane helix</keyword>
<evidence type="ECO:0000256" key="2">
    <source>
        <dbReference type="ARBA" id="ARBA00022448"/>
    </source>
</evidence>
<comment type="subcellular location">
    <subcellularLocation>
        <location evidence="1 7">Cell membrane</location>
        <topology evidence="1 7">Multi-pass membrane protein</topology>
    </subcellularLocation>
</comment>
<keyword evidence="4 7" id="KW-0812">Transmembrane</keyword>
<dbReference type="PROSITE" id="PS50928">
    <property type="entry name" value="ABC_TM1"/>
    <property type="match status" value="1"/>
</dbReference>
<organism evidence="9">
    <name type="scientific">Caldilinea aerophila</name>
    <dbReference type="NCBI Taxonomy" id="133453"/>
    <lineage>
        <taxon>Bacteria</taxon>
        <taxon>Bacillati</taxon>
        <taxon>Chloroflexota</taxon>
        <taxon>Caldilineae</taxon>
        <taxon>Caldilineales</taxon>
        <taxon>Caldilineaceae</taxon>
        <taxon>Caldilinea</taxon>
    </lineage>
</organism>
<feature type="transmembrane region" description="Helical" evidence="7">
    <location>
        <begin position="253"/>
        <end position="274"/>
    </location>
</feature>
<dbReference type="EMBL" id="DSMG01000074">
    <property type="protein sequence ID" value="HDX31125.1"/>
    <property type="molecule type" value="Genomic_DNA"/>
</dbReference>
<dbReference type="GO" id="GO:0055085">
    <property type="term" value="P:transmembrane transport"/>
    <property type="evidence" value="ECO:0007669"/>
    <property type="project" value="InterPro"/>
</dbReference>
<keyword evidence="2 7" id="KW-0813">Transport</keyword>
<protein>
    <submittedName>
        <fullName evidence="9">Carbohydrate ABC transporter permease</fullName>
    </submittedName>
</protein>
<sequence>MTTTVRTAVRRESRLRENIRLVLSYALLFLIALAFLYPFVLAISTSFKTLPEINERPVALIPQTFTLEGYQRMFALNVGRWALNSFFIAAVVTISNVLFSALAGYSLTRIAFPGSRYVFLAIIGTMMIPGIVQLIPMFIVLKTLGMIDSYTGLIIPKMVTAFGIFLMAQFFEAIPRELEEAARIDGAGRFRMFFQIALPLARPAIVALIIFSFQGSWNEFMHPLIVITTNQDLYTLPIGLAFLRGGLGQNLQWNALLAGSMLTTVPMAVIFFFFQRYFIEGISYTGVKG</sequence>
<evidence type="ECO:0000256" key="6">
    <source>
        <dbReference type="ARBA" id="ARBA00023136"/>
    </source>
</evidence>
<accession>A0A7C1JP42</accession>
<evidence type="ECO:0000256" key="5">
    <source>
        <dbReference type="ARBA" id="ARBA00022989"/>
    </source>
</evidence>
<dbReference type="Gene3D" id="1.10.3720.10">
    <property type="entry name" value="MetI-like"/>
    <property type="match status" value="1"/>
</dbReference>
<dbReference type="GO" id="GO:0005886">
    <property type="term" value="C:plasma membrane"/>
    <property type="evidence" value="ECO:0007669"/>
    <property type="project" value="UniProtKB-SubCell"/>
</dbReference>
<feature type="transmembrane region" description="Helical" evidence="7">
    <location>
        <begin position="81"/>
        <end position="105"/>
    </location>
</feature>
<proteinExistence type="inferred from homology"/>
<evidence type="ECO:0000313" key="9">
    <source>
        <dbReference type="EMBL" id="HDX31125.1"/>
    </source>
</evidence>
<reference evidence="9" key="1">
    <citation type="journal article" date="2020" name="mSystems">
        <title>Genome- and Community-Level Interaction Insights into Carbon Utilization and Element Cycling Functions of Hydrothermarchaeota in Hydrothermal Sediment.</title>
        <authorList>
            <person name="Zhou Z."/>
            <person name="Liu Y."/>
            <person name="Xu W."/>
            <person name="Pan J."/>
            <person name="Luo Z.H."/>
            <person name="Li M."/>
        </authorList>
    </citation>
    <scope>NUCLEOTIDE SEQUENCE [LARGE SCALE GENOMIC DNA]</scope>
    <source>
        <strain evidence="9">SpSt-289</strain>
    </source>
</reference>
<keyword evidence="3" id="KW-1003">Cell membrane</keyword>
<feature type="transmembrane region" description="Helical" evidence="7">
    <location>
        <begin position="117"/>
        <end position="141"/>
    </location>
</feature>
<dbReference type="CDD" id="cd06261">
    <property type="entry name" value="TM_PBP2"/>
    <property type="match status" value="1"/>
</dbReference>
<evidence type="ECO:0000256" key="1">
    <source>
        <dbReference type="ARBA" id="ARBA00004651"/>
    </source>
</evidence>
<dbReference type="InterPro" id="IPR035906">
    <property type="entry name" value="MetI-like_sf"/>
</dbReference>
<evidence type="ECO:0000256" key="4">
    <source>
        <dbReference type="ARBA" id="ARBA00022692"/>
    </source>
</evidence>
<gene>
    <name evidence="9" type="ORF">ENQ20_06470</name>
</gene>
<evidence type="ECO:0000256" key="7">
    <source>
        <dbReference type="RuleBase" id="RU363032"/>
    </source>
</evidence>
<dbReference type="PANTHER" id="PTHR43744">
    <property type="entry name" value="ABC TRANSPORTER PERMEASE PROTEIN MG189-RELATED-RELATED"/>
    <property type="match status" value="1"/>
</dbReference>
<comment type="caution">
    <text evidence="9">The sequence shown here is derived from an EMBL/GenBank/DDBJ whole genome shotgun (WGS) entry which is preliminary data.</text>
</comment>
<name>A0A7C1JP42_9CHLR</name>
<keyword evidence="6 7" id="KW-0472">Membrane</keyword>
<evidence type="ECO:0000259" key="8">
    <source>
        <dbReference type="PROSITE" id="PS50928"/>
    </source>
</evidence>
<comment type="similarity">
    <text evidence="7">Belongs to the binding-protein-dependent transport system permease family.</text>
</comment>
<feature type="transmembrane region" description="Helical" evidence="7">
    <location>
        <begin position="192"/>
        <end position="213"/>
    </location>
</feature>
<dbReference type="InterPro" id="IPR000515">
    <property type="entry name" value="MetI-like"/>
</dbReference>
<evidence type="ECO:0000256" key="3">
    <source>
        <dbReference type="ARBA" id="ARBA00022475"/>
    </source>
</evidence>
<dbReference type="Pfam" id="PF00528">
    <property type="entry name" value="BPD_transp_1"/>
    <property type="match status" value="1"/>
</dbReference>
<feature type="transmembrane region" description="Helical" evidence="7">
    <location>
        <begin position="21"/>
        <end position="43"/>
    </location>
</feature>
<dbReference type="SUPFAM" id="SSF161098">
    <property type="entry name" value="MetI-like"/>
    <property type="match status" value="1"/>
</dbReference>
<feature type="domain" description="ABC transmembrane type-1" evidence="8">
    <location>
        <begin position="82"/>
        <end position="274"/>
    </location>
</feature>